<sequence>MLLGMTLGYKPRKSAATANTMVAALKMKAQPSRLRRVADRPASQSTAAISTSGSVTSTRSLNVCAQSKATTAKTAATMPIRRAAARAASRTGPDVFNAKKIAPWVAKIVKVIKPTTRENGFNRSKKLPTKLNELASATLLVMESIGDPPTMFPNATPNKSAGSTEPTTIAVSQLRRQVASSFLPRYSNATPRSMSPMRIKNSAR</sequence>
<dbReference type="AlphaFoldDB" id="A0A6J7S5F0"/>
<protein>
    <submittedName>
        <fullName evidence="2">Unannotated protein</fullName>
    </submittedName>
</protein>
<name>A0A6J7S5F0_9ZZZZ</name>
<gene>
    <name evidence="2" type="ORF">UFOPK4237_00418</name>
</gene>
<reference evidence="2" key="1">
    <citation type="submission" date="2020-05" db="EMBL/GenBank/DDBJ databases">
        <authorList>
            <person name="Chiriac C."/>
            <person name="Salcher M."/>
            <person name="Ghai R."/>
            <person name="Kavagutti S V."/>
        </authorList>
    </citation>
    <scope>NUCLEOTIDE SEQUENCE</scope>
</reference>
<organism evidence="2">
    <name type="scientific">freshwater metagenome</name>
    <dbReference type="NCBI Taxonomy" id="449393"/>
    <lineage>
        <taxon>unclassified sequences</taxon>
        <taxon>metagenomes</taxon>
        <taxon>ecological metagenomes</taxon>
    </lineage>
</organism>
<feature type="region of interest" description="Disordered" evidence="1">
    <location>
        <begin position="182"/>
        <end position="204"/>
    </location>
</feature>
<dbReference type="EMBL" id="CAFBPZ010000016">
    <property type="protein sequence ID" value="CAB5036102.1"/>
    <property type="molecule type" value="Genomic_DNA"/>
</dbReference>
<evidence type="ECO:0000313" key="2">
    <source>
        <dbReference type="EMBL" id="CAB5036102.1"/>
    </source>
</evidence>
<accession>A0A6J7S5F0</accession>
<evidence type="ECO:0000256" key="1">
    <source>
        <dbReference type="SAM" id="MobiDB-lite"/>
    </source>
</evidence>
<proteinExistence type="predicted"/>